<dbReference type="AlphaFoldDB" id="A0A939S8W1"/>
<dbReference type="EMBL" id="CP086136">
    <property type="protein sequence ID" value="UEM11442.1"/>
    <property type="molecule type" value="Genomic_DNA"/>
</dbReference>
<accession>A0A939S8W1</accession>
<protein>
    <submittedName>
        <fullName evidence="1">Uncharacterized protein</fullName>
    </submittedName>
</protein>
<organism evidence="1">
    <name type="scientific">Bradyrhizobium barranii subsp. barranii</name>
    <dbReference type="NCBI Taxonomy" id="2823807"/>
    <lineage>
        <taxon>Bacteria</taxon>
        <taxon>Pseudomonadati</taxon>
        <taxon>Pseudomonadota</taxon>
        <taxon>Alphaproteobacteria</taxon>
        <taxon>Hyphomicrobiales</taxon>
        <taxon>Nitrobacteraceae</taxon>
        <taxon>Bradyrhizobium</taxon>
        <taxon>Bradyrhizobium barranii</taxon>
    </lineage>
</organism>
<evidence type="ECO:0000313" key="2">
    <source>
        <dbReference type="EMBL" id="UEM11442.1"/>
    </source>
</evidence>
<gene>
    <name evidence="2" type="ORF">J4G43_044155</name>
    <name evidence="1" type="ORF">J4G43_45945</name>
</gene>
<proteinExistence type="predicted"/>
<reference evidence="2 3" key="2">
    <citation type="journal article" date="2022" name="Int. J. Syst. Evol. Microbiol.">
        <title>Strains of Bradyrhizobium barranii sp. nov. associated with legumes native to Canada are symbionts of soybeans and belong to different subspecies (subsp. barranii subsp. nov. and subsp. apii subsp. nov.) and symbiovars (sv. glycinearum and sv. septentrionale).</title>
        <authorList>
            <person name="Bromfield E.S.P."/>
            <person name="Cloutier S."/>
            <person name="Wasai-Hara S."/>
            <person name="Minamisawa K."/>
        </authorList>
    </citation>
    <scope>NUCLEOTIDE SEQUENCE [LARGE SCALE GENOMIC DNA]</scope>
    <source>
        <strain evidence="2 3">144S4</strain>
    </source>
</reference>
<dbReference type="EMBL" id="JAGEMI010000001">
    <property type="protein sequence ID" value="MBO1867923.1"/>
    <property type="molecule type" value="Genomic_DNA"/>
</dbReference>
<dbReference type="Proteomes" id="UP000664702">
    <property type="component" value="Chromosome"/>
</dbReference>
<reference evidence="1" key="1">
    <citation type="submission" date="2021-03" db="EMBL/GenBank/DDBJ databases">
        <title>Whole Genome Sequence of Bradyrhizobium sp. Strain 144S4.</title>
        <authorList>
            <person name="Bromfield E.S.P."/>
            <person name="Cloutier S."/>
        </authorList>
    </citation>
    <scope>NUCLEOTIDE SEQUENCE [LARGE SCALE GENOMIC DNA]</scope>
    <source>
        <strain evidence="1">144S4</strain>
    </source>
</reference>
<dbReference type="KEGG" id="bban:J4G43_044155"/>
<evidence type="ECO:0000313" key="3">
    <source>
        <dbReference type="Proteomes" id="UP000664702"/>
    </source>
</evidence>
<evidence type="ECO:0000313" key="1">
    <source>
        <dbReference type="EMBL" id="MBO1867923.1"/>
    </source>
</evidence>
<sequence length="98" mass="11110">MPARGSALVFSGATLECDSLFFIIDERTDVVIHMDLSKFQARRRPSRDHRQCKLQWRATKSHDLSGTSGTVVWQNHLIDHWAGQAILDLTACVPVVHR</sequence>
<dbReference type="RefSeq" id="WP_208088618.1">
    <property type="nucleotide sequence ID" value="NZ_CP086136.1"/>
</dbReference>
<name>A0A939S8W1_9BRAD</name>